<dbReference type="EMBL" id="CAJVPV010004182">
    <property type="protein sequence ID" value="CAG8568303.1"/>
    <property type="molecule type" value="Genomic_DNA"/>
</dbReference>
<dbReference type="AlphaFoldDB" id="A0A9N9BJA2"/>
<feature type="region of interest" description="Disordered" evidence="1">
    <location>
        <begin position="1"/>
        <end position="25"/>
    </location>
</feature>
<evidence type="ECO:0000256" key="1">
    <source>
        <dbReference type="SAM" id="MobiDB-lite"/>
    </source>
</evidence>
<dbReference type="Proteomes" id="UP000789342">
    <property type="component" value="Unassembled WGS sequence"/>
</dbReference>
<gene>
    <name evidence="2" type="ORF">AMORRO_LOCUS6347</name>
</gene>
<feature type="compositionally biased region" description="Polar residues" evidence="1">
    <location>
        <begin position="1"/>
        <end position="16"/>
    </location>
</feature>
<name>A0A9N9BJA2_9GLOM</name>
<reference evidence="2" key="1">
    <citation type="submission" date="2021-06" db="EMBL/GenBank/DDBJ databases">
        <authorList>
            <person name="Kallberg Y."/>
            <person name="Tangrot J."/>
            <person name="Rosling A."/>
        </authorList>
    </citation>
    <scope>NUCLEOTIDE SEQUENCE</scope>
    <source>
        <strain evidence="2">CL551</strain>
    </source>
</reference>
<accession>A0A9N9BJA2</accession>
<evidence type="ECO:0000313" key="2">
    <source>
        <dbReference type="EMBL" id="CAG8568303.1"/>
    </source>
</evidence>
<keyword evidence="3" id="KW-1185">Reference proteome</keyword>
<sequence>MLTELSLSHASPLGSNPTGGGIADNRHPTLQGEFWEFFLVTFIRSSTFLGGNVENVFVNNGTEKLPKPRDTSYGRSSNTNNMYVLCEG</sequence>
<evidence type="ECO:0000313" key="3">
    <source>
        <dbReference type="Proteomes" id="UP000789342"/>
    </source>
</evidence>
<protein>
    <submittedName>
        <fullName evidence="2">5844_t:CDS:1</fullName>
    </submittedName>
</protein>
<organism evidence="2 3">
    <name type="scientific">Acaulospora morrowiae</name>
    <dbReference type="NCBI Taxonomy" id="94023"/>
    <lineage>
        <taxon>Eukaryota</taxon>
        <taxon>Fungi</taxon>
        <taxon>Fungi incertae sedis</taxon>
        <taxon>Mucoromycota</taxon>
        <taxon>Glomeromycotina</taxon>
        <taxon>Glomeromycetes</taxon>
        <taxon>Diversisporales</taxon>
        <taxon>Acaulosporaceae</taxon>
        <taxon>Acaulospora</taxon>
    </lineage>
</organism>
<proteinExistence type="predicted"/>
<comment type="caution">
    <text evidence="2">The sequence shown here is derived from an EMBL/GenBank/DDBJ whole genome shotgun (WGS) entry which is preliminary data.</text>
</comment>